<protein>
    <submittedName>
        <fullName evidence="1">Uncharacterized protein</fullName>
    </submittedName>
</protein>
<accession>A0AAV3QVM3</accession>
<sequence>MLAQYPSNKRLSKTSRGRSGKFWFALLWSFSTAGQPWISFKKWWKSTYAQLKEQEQLGIIDYMVSAMWFLWKERNNIIFQDKRGTFEHIWEAGVRLVDDNASAHSRPVILHEEETDGPSEAAHRWEEAELGLMKVNVDAAFWQQQIQLRWEQLGAMIKESLWAHPLLEYHKFNLLF</sequence>
<dbReference type="EMBL" id="BAABME010005951">
    <property type="protein sequence ID" value="GAA0167061.1"/>
    <property type="molecule type" value="Genomic_DNA"/>
</dbReference>
<comment type="caution">
    <text evidence="1">The sequence shown here is derived from an EMBL/GenBank/DDBJ whole genome shotgun (WGS) entry which is preliminary data.</text>
</comment>
<gene>
    <name evidence="1" type="ORF">LIER_22079</name>
</gene>
<organism evidence="1 2">
    <name type="scientific">Lithospermum erythrorhizon</name>
    <name type="common">Purple gromwell</name>
    <name type="synonym">Lithospermum officinale var. erythrorhizon</name>
    <dbReference type="NCBI Taxonomy" id="34254"/>
    <lineage>
        <taxon>Eukaryota</taxon>
        <taxon>Viridiplantae</taxon>
        <taxon>Streptophyta</taxon>
        <taxon>Embryophyta</taxon>
        <taxon>Tracheophyta</taxon>
        <taxon>Spermatophyta</taxon>
        <taxon>Magnoliopsida</taxon>
        <taxon>eudicotyledons</taxon>
        <taxon>Gunneridae</taxon>
        <taxon>Pentapetalae</taxon>
        <taxon>asterids</taxon>
        <taxon>lamiids</taxon>
        <taxon>Boraginales</taxon>
        <taxon>Boraginaceae</taxon>
        <taxon>Boraginoideae</taxon>
        <taxon>Lithospermeae</taxon>
        <taxon>Lithospermum</taxon>
    </lineage>
</organism>
<proteinExistence type="predicted"/>
<name>A0AAV3QVM3_LITER</name>
<evidence type="ECO:0000313" key="2">
    <source>
        <dbReference type="Proteomes" id="UP001454036"/>
    </source>
</evidence>
<dbReference type="Proteomes" id="UP001454036">
    <property type="component" value="Unassembled WGS sequence"/>
</dbReference>
<reference evidence="1 2" key="1">
    <citation type="submission" date="2024-01" db="EMBL/GenBank/DDBJ databases">
        <title>The complete chloroplast genome sequence of Lithospermum erythrorhizon: insights into the phylogenetic relationship among Boraginaceae species and the maternal lineages of purple gromwells.</title>
        <authorList>
            <person name="Okada T."/>
            <person name="Watanabe K."/>
        </authorList>
    </citation>
    <scope>NUCLEOTIDE SEQUENCE [LARGE SCALE GENOMIC DNA]</scope>
</reference>
<keyword evidence="2" id="KW-1185">Reference proteome</keyword>
<evidence type="ECO:0000313" key="1">
    <source>
        <dbReference type="EMBL" id="GAA0167061.1"/>
    </source>
</evidence>
<dbReference type="AlphaFoldDB" id="A0AAV3QVM3"/>